<dbReference type="InterPro" id="IPR036397">
    <property type="entry name" value="RNaseH_sf"/>
</dbReference>
<dbReference type="EMBL" id="CADIKK010000042">
    <property type="protein sequence ID" value="CAB3805591.1"/>
    <property type="molecule type" value="Genomic_DNA"/>
</dbReference>
<feature type="domain" description="Integrase catalytic" evidence="2">
    <location>
        <begin position="154"/>
        <end position="358"/>
    </location>
</feature>
<dbReference type="InterPro" id="IPR012337">
    <property type="entry name" value="RNaseH-like_sf"/>
</dbReference>
<gene>
    <name evidence="3" type="ORF">LMG28614_06226</name>
</gene>
<dbReference type="SUPFAM" id="SSF53098">
    <property type="entry name" value="Ribonuclease H-like"/>
    <property type="match status" value="1"/>
</dbReference>
<evidence type="ECO:0000313" key="4">
    <source>
        <dbReference type="Proteomes" id="UP000494365"/>
    </source>
</evidence>
<organism evidence="3 4">
    <name type="scientific">Paraburkholderia ultramafica</name>
    <dbReference type="NCBI Taxonomy" id="1544867"/>
    <lineage>
        <taxon>Bacteria</taxon>
        <taxon>Pseudomonadati</taxon>
        <taxon>Pseudomonadota</taxon>
        <taxon>Betaproteobacteria</taxon>
        <taxon>Burkholderiales</taxon>
        <taxon>Burkholderiaceae</taxon>
        <taxon>Paraburkholderia</taxon>
    </lineage>
</organism>
<dbReference type="GO" id="GO:0015074">
    <property type="term" value="P:DNA integration"/>
    <property type="evidence" value="ECO:0007669"/>
    <property type="project" value="InterPro"/>
</dbReference>
<evidence type="ECO:0000256" key="1">
    <source>
        <dbReference type="SAM" id="MobiDB-lite"/>
    </source>
</evidence>
<dbReference type="Gene3D" id="3.30.420.10">
    <property type="entry name" value="Ribonuclease H-like superfamily/Ribonuclease H"/>
    <property type="match status" value="1"/>
</dbReference>
<proteinExistence type="predicted"/>
<evidence type="ECO:0000259" key="2">
    <source>
        <dbReference type="PROSITE" id="PS50994"/>
    </source>
</evidence>
<feature type="region of interest" description="Disordered" evidence="1">
    <location>
        <begin position="297"/>
        <end position="316"/>
    </location>
</feature>
<dbReference type="RefSeq" id="WP_175153167.1">
    <property type="nucleotide sequence ID" value="NZ_CADIKK010000042.1"/>
</dbReference>
<dbReference type="GO" id="GO:0003676">
    <property type="term" value="F:nucleic acid binding"/>
    <property type="evidence" value="ECO:0007669"/>
    <property type="project" value="InterPro"/>
</dbReference>
<evidence type="ECO:0000313" key="3">
    <source>
        <dbReference type="EMBL" id="CAB3805591.1"/>
    </source>
</evidence>
<dbReference type="PROSITE" id="PS50994">
    <property type="entry name" value="INTEGRASE"/>
    <property type="match status" value="1"/>
</dbReference>
<dbReference type="InterPro" id="IPR001584">
    <property type="entry name" value="Integrase_cat-core"/>
</dbReference>
<dbReference type="InterPro" id="IPR015378">
    <property type="entry name" value="Transposase-like_Mu_C"/>
</dbReference>
<reference evidence="3 4" key="1">
    <citation type="submission" date="2020-04" db="EMBL/GenBank/DDBJ databases">
        <authorList>
            <person name="De Canck E."/>
        </authorList>
    </citation>
    <scope>NUCLEOTIDE SEQUENCE [LARGE SCALE GENOMIC DNA]</scope>
    <source>
        <strain evidence="3 4">LMG 28614</strain>
    </source>
</reference>
<dbReference type="AlphaFoldDB" id="A0A6S7BNP2"/>
<keyword evidence="4" id="KW-1185">Reference proteome</keyword>
<name>A0A6S7BNP2_9BURK</name>
<protein>
    <recommendedName>
        <fullName evidence="2">Integrase catalytic domain-containing protein</fullName>
    </recommendedName>
</protein>
<sequence>MAVPEETNSRAAKIADVLRPLGRGPLSKKLAVLAANLLGVHWTTVYRLRRKFLANPVASAVIPKRRGPSEGDRRLGRAVDAVIDEVVHVWLPTQRQLAHPATDLVLEVRRRCELAGLQPPGRTTIGRRWAQHREADALKRAALADAMTPPGSLVAKYPLEIVQVDHTQADVFLVSEYDRQVIGRPWLTIALDVATRCVLSFYVSMERPGAATVGLLLTRAALSKAPWLAMIEADAEWPMRGIPRVLHLDNAAEFKSRALRSGCREFGIHLMYRPVGRPHFGGHIERVNRTLMERVRGLPGATGSSPKGRKARRSEKTASLTLREFEQWLAIEIARRYHHVPHRGLLGATPADTWRMLVRNPDSRQLPATNDAELRFLIRFLPVAQRTIQDNGLTLFHVRYWHPIFVAWRQTRRDVTVRYHPEDLSRVFVTAGRGEYLEVRYADMRRPAISLFEHRAALQAIRSEGQHTVSEALIFRTIEEQRRLILKARQATTRARRRSRKNSPPLDELLDRILPLTRATTEEAETIDYTAQVQAFNVEEW</sequence>
<dbReference type="Pfam" id="PF09299">
    <property type="entry name" value="Mu-transpos_C"/>
    <property type="match status" value="1"/>
</dbReference>
<accession>A0A6S7BNP2</accession>
<dbReference type="Proteomes" id="UP000494365">
    <property type="component" value="Unassembled WGS sequence"/>
</dbReference>